<dbReference type="GO" id="GO:0046654">
    <property type="term" value="P:tetrahydrofolate biosynthetic process"/>
    <property type="evidence" value="ECO:0007669"/>
    <property type="project" value="UniProtKB-UniPathway"/>
</dbReference>
<comment type="function">
    <text evidence="7 8">Key enzyme in folate metabolism. Catalyzes an essential reaction for de novo glycine and purine synthesis, and for DNA precursor synthesis.</text>
</comment>
<dbReference type="UniPathway" id="UPA00077">
    <property type="reaction ID" value="UER00158"/>
</dbReference>
<dbReference type="InterPro" id="IPR017925">
    <property type="entry name" value="DHFR_CS"/>
</dbReference>
<dbReference type="Gene3D" id="3.40.430.10">
    <property type="entry name" value="Dihydrofolate Reductase, subunit A"/>
    <property type="match status" value="1"/>
</dbReference>
<dbReference type="PIRSF" id="PIRSF000194">
    <property type="entry name" value="DHFR"/>
    <property type="match status" value="1"/>
</dbReference>
<evidence type="ECO:0000256" key="5">
    <source>
        <dbReference type="ARBA" id="ARBA00022857"/>
    </source>
</evidence>
<dbReference type="SUPFAM" id="SSF53597">
    <property type="entry name" value="Dihydrofolate reductase-like"/>
    <property type="match status" value="1"/>
</dbReference>
<comment type="catalytic activity">
    <reaction evidence="8">
        <text>(6S)-5,6,7,8-tetrahydrofolate + NADP(+) = 7,8-dihydrofolate + NADPH + H(+)</text>
        <dbReference type="Rhea" id="RHEA:15009"/>
        <dbReference type="ChEBI" id="CHEBI:15378"/>
        <dbReference type="ChEBI" id="CHEBI:57451"/>
        <dbReference type="ChEBI" id="CHEBI:57453"/>
        <dbReference type="ChEBI" id="CHEBI:57783"/>
        <dbReference type="ChEBI" id="CHEBI:58349"/>
        <dbReference type="EC" id="1.5.1.3"/>
    </reaction>
</comment>
<evidence type="ECO:0000256" key="4">
    <source>
        <dbReference type="ARBA" id="ARBA00022563"/>
    </source>
</evidence>
<dbReference type="CDD" id="cd00209">
    <property type="entry name" value="DHFR"/>
    <property type="match status" value="1"/>
</dbReference>
<dbReference type="InterPro" id="IPR024072">
    <property type="entry name" value="DHFR-like_dom_sf"/>
</dbReference>
<dbReference type="PROSITE" id="PS51330">
    <property type="entry name" value="DHFR_2"/>
    <property type="match status" value="1"/>
</dbReference>
<dbReference type="GO" id="GO:0050661">
    <property type="term" value="F:NADP binding"/>
    <property type="evidence" value="ECO:0007669"/>
    <property type="project" value="InterPro"/>
</dbReference>
<keyword evidence="12" id="KW-1185">Reference proteome</keyword>
<evidence type="ECO:0000313" key="12">
    <source>
        <dbReference type="Proteomes" id="UP000254808"/>
    </source>
</evidence>
<dbReference type="InterPro" id="IPR012259">
    <property type="entry name" value="DHFR"/>
</dbReference>
<keyword evidence="5 8" id="KW-0521">NADP</keyword>
<comment type="pathway">
    <text evidence="1 8">Cofactor biosynthesis; tetrahydrofolate biosynthesis; 5,6,7,8-tetrahydrofolate from 7,8-dihydrofolate: step 1/1.</text>
</comment>
<dbReference type="GO" id="GO:0005829">
    <property type="term" value="C:cytosol"/>
    <property type="evidence" value="ECO:0007669"/>
    <property type="project" value="TreeGrafter"/>
</dbReference>
<evidence type="ECO:0000256" key="1">
    <source>
        <dbReference type="ARBA" id="ARBA00004903"/>
    </source>
</evidence>
<sequence length="166" mass="19281">MPEFIIIAAHDPNLVIGKDGSMPWHYPDDLKHFKQTTLGSPLIMGRKTFESIGGKPLPGRPCYVLSRSKRKAEGVTFFKDFPEALLYFSQSSYERVFIAGGSVLYNQFLIMSNKMIITEIRQTYDGDTFFPEYRDQIPEKWKLISSEDRDDFVIKTYQNTQPEPYY</sequence>
<evidence type="ECO:0000259" key="10">
    <source>
        <dbReference type="PROSITE" id="PS51330"/>
    </source>
</evidence>
<dbReference type="AlphaFoldDB" id="A0A345UM42"/>
<dbReference type="PANTHER" id="PTHR48069">
    <property type="entry name" value="DIHYDROFOLATE REDUCTASE"/>
    <property type="match status" value="1"/>
</dbReference>
<dbReference type="GO" id="GO:0004146">
    <property type="term" value="F:dihydrofolate reductase activity"/>
    <property type="evidence" value="ECO:0007669"/>
    <property type="project" value="UniProtKB-EC"/>
</dbReference>
<dbReference type="RefSeq" id="WP_114984719.1">
    <property type="nucleotide sequence ID" value="NZ_CP027806.1"/>
</dbReference>
<name>A0A345UM42_9BACT</name>
<dbReference type="Pfam" id="PF00186">
    <property type="entry name" value="DHFR_1"/>
    <property type="match status" value="1"/>
</dbReference>
<evidence type="ECO:0000313" key="11">
    <source>
        <dbReference type="EMBL" id="AXJ01544.1"/>
    </source>
</evidence>
<dbReference type="PROSITE" id="PS00075">
    <property type="entry name" value="DHFR_1"/>
    <property type="match status" value="1"/>
</dbReference>
<gene>
    <name evidence="11" type="ORF">CYPRO_2298</name>
</gene>
<organism evidence="11 12">
    <name type="scientific">Cyclonatronum proteinivorum</name>
    <dbReference type="NCBI Taxonomy" id="1457365"/>
    <lineage>
        <taxon>Bacteria</taxon>
        <taxon>Pseudomonadati</taxon>
        <taxon>Balneolota</taxon>
        <taxon>Balneolia</taxon>
        <taxon>Balneolales</taxon>
        <taxon>Cyclonatronaceae</taxon>
        <taxon>Cyclonatronum</taxon>
    </lineage>
</organism>
<dbReference type="OrthoDB" id="9804315at2"/>
<evidence type="ECO:0000256" key="7">
    <source>
        <dbReference type="ARBA" id="ARBA00025067"/>
    </source>
</evidence>
<dbReference type="PRINTS" id="PR00070">
    <property type="entry name" value="DHFR"/>
</dbReference>
<dbReference type="GO" id="GO:0046452">
    <property type="term" value="P:dihydrofolate metabolic process"/>
    <property type="evidence" value="ECO:0007669"/>
    <property type="project" value="TreeGrafter"/>
</dbReference>
<comment type="similarity">
    <text evidence="2 8 9">Belongs to the dihydrofolate reductase family.</text>
</comment>
<evidence type="ECO:0000256" key="6">
    <source>
        <dbReference type="ARBA" id="ARBA00023002"/>
    </source>
</evidence>
<dbReference type="InterPro" id="IPR001796">
    <property type="entry name" value="DHFR_dom"/>
</dbReference>
<protein>
    <recommendedName>
        <fullName evidence="3 8">Dihydrofolate reductase</fullName>
        <ecNumber evidence="3 8">1.5.1.3</ecNumber>
    </recommendedName>
</protein>
<accession>A0A345UM42</accession>
<evidence type="ECO:0000256" key="3">
    <source>
        <dbReference type="ARBA" id="ARBA00012856"/>
    </source>
</evidence>
<dbReference type="GO" id="GO:0046655">
    <property type="term" value="P:folic acid metabolic process"/>
    <property type="evidence" value="ECO:0007669"/>
    <property type="project" value="TreeGrafter"/>
</dbReference>
<feature type="domain" description="DHFR" evidence="10">
    <location>
        <begin position="3"/>
        <end position="166"/>
    </location>
</feature>
<dbReference type="EC" id="1.5.1.3" evidence="3 8"/>
<keyword evidence="4 8" id="KW-0554">One-carbon metabolism</keyword>
<dbReference type="GO" id="GO:0006730">
    <property type="term" value="P:one-carbon metabolic process"/>
    <property type="evidence" value="ECO:0007669"/>
    <property type="project" value="UniProtKB-KW"/>
</dbReference>
<keyword evidence="6 8" id="KW-0560">Oxidoreductase</keyword>
<evidence type="ECO:0000256" key="8">
    <source>
        <dbReference type="PIRNR" id="PIRNR000194"/>
    </source>
</evidence>
<evidence type="ECO:0000256" key="2">
    <source>
        <dbReference type="ARBA" id="ARBA00009539"/>
    </source>
</evidence>
<dbReference type="PANTHER" id="PTHR48069:SF3">
    <property type="entry name" value="DIHYDROFOLATE REDUCTASE"/>
    <property type="match status" value="1"/>
</dbReference>
<dbReference type="Proteomes" id="UP000254808">
    <property type="component" value="Chromosome"/>
</dbReference>
<proteinExistence type="inferred from homology"/>
<reference evidence="11 12" key="1">
    <citation type="submission" date="2018-03" db="EMBL/GenBank/DDBJ databases">
        <title>Phenotypic and genomic properties of Cyclonatronum proteinivorum gen. nov., sp. nov., a haloalkaliphilic bacteroidete from soda lakes possessing Na+-translocating rhodopsin.</title>
        <authorList>
            <person name="Toshchakov S.V."/>
            <person name="Korzhenkov A."/>
            <person name="Samarov N.I."/>
            <person name="Kublanov I.V."/>
            <person name="Muntyan M.S."/>
            <person name="Sorokin D.Y."/>
        </authorList>
    </citation>
    <scope>NUCLEOTIDE SEQUENCE [LARGE SCALE GENOMIC DNA]</scope>
    <source>
        <strain evidence="11 12">Omega</strain>
    </source>
</reference>
<dbReference type="EMBL" id="CP027806">
    <property type="protein sequence ID" value="AXJ01544.1"/>
    <property type="molecule type" value="Genomic_DNA"/>
</dbReference>
<dbReference type="KEGG" id="cprv:CYPRO_2298"/>
<evidence type="ECO:0000256" key="9">
    <source>
        <dbReference type="RuleBase" id="RU004474"/>
    </source>
</evidence>